<sequence>FTIKLISLNTQWVNKPKFHVLFHLNQFFSQFGPDSLFAIEKFGSYNGVVQQVIIHFSHQGPSNDITNHFLK</sequence>
<name>A0AAV0BIU5_PHAPC</name>
<accession>A0AAV0BIU5</accession>
<evidence type="ECO:0000313" key="2">
    <source>
        <dbReference type="Proteomes" id="UP001153365"/>
    </source>
</evidence>
<evidence type="ECO:0000313" key="1">
    <source>
        <dbReference type="EMBL" id="CAH7686587.1"/>
    </source>
</evidence>
<feature type="non-terminal residue" evidence="1">
    <location>
        <position position="1"/>
    </location>
</feature>
<protein>
    <submittedName>
        <fullName evidence="1">Uncharacterized protein</fullName>
    </submittedName>
</protein>
<keyword evidence="2" id="KW-1185">Reference proteome</keyword>
<comment type="caution">
    <text evidence="1">The sequence shown here is derived from an EMBL/GenBank/DDBJ whole genome shotgun (WGS) entry which is preliminary data.</text>
</comment>
<dbReference type="Proteomes" id="UP001153365">
    <property type="component" value="Unassembled WGS sequence"/>
</dbReference>
<reference evidence="1" key="1">
    <citation type="submission" date="2022-06" db="EMBL/GenBank/DDBJ databases">
        <authorList>
            <consortium name="SYNGENTA / RWTH Aachen University"/>
        </authorList>
    </citation>
    <scope>NUCLEOTIDE SEQUENCE</scope>
</reference>
<proteinExistence type="predicted"/>
<gene>
    <name evidence="1" type="ORF">PPACK8108_LOCUS21258</name>
</gene>
<organism evidence="1 2">
    <name type="scientific">Phakopsora pachyrhizi</name>
    <name type="common">Asian soybean rust disease fungus</name>
    <dbReference type="NCBI Taxonomy" id="170000"/>
    <lineage>
        <taxon>Eukaryota</taxon>
        <taxon>Fungi</taxon>
        <taxon>Dikarya</taxon>
        <taxon>Basidiomycota</taxon>
        <taxon>Pucciniomycotina</taxon>
        <taxon>Pucciniomycetes</taxon>
        <taxon>Pucciniales</taxon>
        <taxon>Phakopsoraceae</taxon>
        <taxon>Phakopsora</taxon>
    </lineage>
</organism>
<dbReference type="AlphaFoldDB" id="A0AAV0BIU5"/>
<dbReference type="EMBL" id="CALTRL010005801">
    <property type="protein sequence ID" value="CAH7686587.1"/>
    <property type="molecule type" value="Genomic_DNA"/>
</dbReference>